<dbReference type="EC" id="3.4.21.62" evidence="2"/>
<feature type="signal peptide" evidence="3">
    <location>
        <begin position="1"/>
        <end position="20"/>
    </location>
</feature>
<dbReference type="GeneID" id="9065456"/>
<dbReference type="AlphaFoldDB" id="C5L248"/>
<evidence type="ECO:0000313" key="5">
    <source>
        <dbReference type="Proteomes" id="UP000007800"/>
    </source>
</evidence>
<name>C5L248_PERM5</name>
<dbReference type="RefSeq" id="XP_002777379.1">
    <property type="nucleotide sequence ID" value="XM_002777333.1"/>
</dbReference>
<dbReference type="GO" id="GO:0006508">
    <property type="term" value="P:proteolysis"/>
    <property type="evidence" value="ECO:0007669"/>
    <property type="project" value="InterPro"/>
</dbReference>
<dbReference type="InParanoid" id="C5L248"/>
<dbReference type="InterPro" id="IPR036852">
    <property type="entry name" value="Peptidase_S8/S53_dom_sf"/>
</dbReference>
<organism evidence="5">
    <name type="scientific">Perkinsus marinus (strain ATCC 50983 / TXsc)</name>
    <dbReference type="NCBI Taxonomy" id="423536"/>
    <lineage>
        <taxon>Eukaryota</taxon>
        <taxon>Sar</taxon>
        <taxon>Alveolata</taxon>
        <taxon>Perkinsozoa</taxon>
        <taxon>Perkinsea</taxon>
        <taxon>Perkinsida</taxon>
        <taxon>Perkinsidae</taxon>
        <taxon>Perkinsus</taxon>
    </lineage>
</organism>
<reference evidence="4 5" key="1">
    <citation type="submission" date="2008-07" db="EMBL/GenBank/DDBJ databases">
        <authorList>
            <person name="El-Sayed N."/>
            <person name="Caler E."/>
            <person name="Inman J."/>
            <person name="Amedeo P."/>
            <person name="Hass B."/>
            <person name="Wortman J."/>
        </authorList>
    </citation>
    <scope>NUCLEOTIDE SEQUENCE [LARGE SCALE GENOMIC DNA]</scope>
    <source>
        <strain evidence="5">ATCC 50983 / TXsc</strain>
    </source>
</reference>
<proteinExistence type="predicted"/>
<keyword evidence="5" id="KW-1185">Reference proteome</keyword>
<evidence type="ECO:0000256" key="1">
    <source>
        <dbReference type="ARBA" id="ARBA00023529"/>
    </source>
</evidence>
<dbReference type="Proteomes" id="UP000007800">
    <property type="component" value="Unassembled WGS sequence"/>
</dbReference>
<sequence length="136" mass="15034">MKLLVASFWFFSCDLQYVKARVSGFGPVNGDPNGRFYYQQKAYVEAISVPKAWGILDSPKRTHVTIAVVDCGIEASNPDLKGVVIEGYNVVDDNNNTSPRGSQCDHHMVPTSLASLAYTAHTYERFELVATLRSTT</sequence>
<keyword evidence="3" id="KW-0732">Signal</keyword>
<gene>
    <name evidence="4" type="ORF">Pmar_PMAR009495</name>
</gene>
<evidence type="ECO:0000313" key="4">
    <source>
        <dbReference type="EMBL" id="EER09195.1"/>
    </source>
</evidence>
<dbReference type="Gene3D" id="3.40.50.200">
    <property type="entry name" value="Peptidase S8/S53 domain"/>
    <property type="match status" value="1"/>
</dbReference>
<dbReference type="EMBL" id="GG678514">
    <property type="protein sequence ID" value="EER09195.1"/>
    <property type="molecule type" value="Genomic_DNA"/>
</dbReference>
<dbReference type="GO" id="GO:0004252">
    <property type="term" value="F:serine-type endopeptidase activity"/>
    <property type="evidence" value="ECO:0007669"/>
    <property type="project" value="UniProtKB-EC"/>
</dbReference>
<evidence type="ECO:0000256" key="2">
    <source>
        <dbReference type="ARBA" id="ARBA00023619"/>
    </source>
</evidence>
<protein>
    <recommendedName>
        <fullName evidence="2">subtilisin</fullName>
        <ecNumber evidence="2">3.4.21.62</ecNumber>
    </recommendedName>
</protein>
<dbReference type="SUPFAM" id="SSF52743">
    <property type="entry name" value="Subtilisin-like"/>
    <property type="match status" value="1"/>
</dbReference>
<comment type="catalytic activity">
    <reaction evidence="1">
        <text>Hydrolysis of proteins with broad specificity for peptide bonds, and a preference for a large uncharged residue in P1. Hydrolyzes peptide amides.</text>
        <dbReference type="EC" id="3.4.21.62"/>
    </reaction>
</comment>
<evidence type="ECO:0000256" key="3">
    <source>
        <dbReference type="SAM" id="SignalP"/>
    </source>
</evidence>
<accession>C5L248</accession>
<feature type="chain" id="PRO_5002954505" description="subtilisin" evidence="3">
    <location>
        <begin position="21"/>
        <end position="136"/>
    </location>
</feature>